<dbReference type="InterPro" id="IPR033562">
    <property type="entry name" value="PLPL"/>
</dbReference>
<sequence>MALSRVVRRRATFGALHRAARPCVAAGQLHTSASFPLAANVARQPARRSTAAASGRKGDLALSFGGSGLMLVYQAGVASAFHACPDFMARVVRVLGTSGGACVSLLLLASPQLIEAALEHYCAGALFKGATLADAVDPTERLLPRFVRELNLLPPDAYAVLAGAHGGPVFTAHVTPLRLPIQNVAIGDFRDNDEVLAAVRASCCLHPRGVELRGERCVDGGLSDSLPLCENPALDTVTVSPFAGNGIDIAPGLADTGGVHLVTPREVLKHERLLERGRAPRRLGNWIRFNPSVTNARALFDAAIPRGRAQAELRFAAGRRDGAAFLQSLGHRPG</sequence>
<reference evidence="4" key="1">
    <citation type="submission" date="2021-05" db="EMBL/GenBank/DDBJ databases">
        <title>The genome of the haptophyte Pavlova lutheri (Diacronema luteri, Pavlovales) - a model for lipid biosynthesis in eukaryotic algae.</title>
        <authorList>
            <person name="Hulatt C.J."/>
            <person name="Posewitz M.C."/>
        </authorList>
    </citation>
    <scope>NUCLEOTIDE SEQUENCE</scope>
    <source>
        <strain evidence="4">NIVA-4/92</strain>
    </source>
</reference>
<evidence type="ECO:0000256" key="2">
    <source>
        <dbReference type="PROSITE-ProRule" id="PRU01161"/>
    </source>
</evidence>
<feature type="active site" description="Proton acceptor" evidence="2">
    <location>
        <position position="219"/>
    </location>
</feature>
<name>A0A8J5XB78_DIALT</name>
<evidence type="ECO:0000313" key="4">
    <source>
        <dbReference type="EMBL" id="KAG8465401.1"/>
    </source>
</evidence>
<dbReference type="GO" id="GO:0004806">
    <property type="term" value="F:triacylglycerol lipase activity"/>
    <property type="evidence" value="ECO:0007669"/>
    <property type="project" value="TreeGrafter"/>
</dbReference>
<dbReference type="PROSITE" id="PS51635">
    <property type="entry name" value="PNPLA"/>
    <property type="match status" value="1"/>
</dbReference>
<comment type="caution">
    <text evidence="4">The sequence shown here is derived from an EMBL/GenBank/DDBJ whole genome shotgun (WGS) entry which is preliminary data.</text>
</comment>
<feature type="active site" description="Nucleophile" evidence="2">
    <location>
        <position position="98"/>
    </location>
</feature>
<organism evidence="4 5">
    <name type="scientific">Diacronema lutheri</name>
    <name type="common">Unicellular marine alga</name>
    <name type="synonym">Monochrysis lutheri</name>
    <dbReference type="NCBI Taxonomy" id="2081491"/>
    <lineage>
        <taxon>Eukaryota</taxon>
        <taxon>Haptista</taxon>
        <taxon>Haptophyta</taxon>
        <taxon>Pavlovophyceae</taxon>
        <taxon>Pavlovales</taxon>
        <taxon>Pavlovaceae</taxon>
        <taxon>Diacronema</taxon>
    </lineage>
</organism>
<dbReference type="GO" id="GO:0055088">
    <property type="term" value="P:lipid homeostasis"/>
    <property type="evidence" value="ECO:0007669"/>
    <property type="project" value="TreeGrafter"/>
</dbReference>
<dbReference type="SUPFAM" id="SSF52151">
    <property type="entry name" value="FabD/lysophospholipase-like"/>
    <property type="match status" value="1"/>
</dbReference>
<evidence type="ECO:0000313" key="5">
    <source>
        <dbReference type="Proteomes" id="UP000751190"/>
    </source>
</evidence>
<dbReference type="GO" id="GO:0019433">
    <property type="term" value="P:triglyceride catabolic process"/>
    <property type="evidence" value="ECO:0007669"/>
    <property type="project" value="TreeGrafter"/>
</dbReference>
<dbReference type="Pfam" id="PF01734">
    <property type="entry name" value="Patatin"/>
    <property type="match status" value="1"/>
</dbReference>
<feature type="short sequence motif" description="GXSXG" evidence="2">
    <location>
        <begin position="96"/>
        <end position="100"/>
    </location>
</feature>
<feature type="domain" description="PNPLA" evidence="3">
    <location>
        <begin position="62"/>
        <end position="232"/>
    </location>
</feature>
<proteinExistence type="predicted"/>
<dbReference type="AlphaFoldDB" id="A0A8J5XB78"/>
<protein>
    <recommendedName>
        <fullName evidence="3">PNPLA domain-containing protein</fullName>
    </recommendedName>
</protein>
<dbReference type="InterPro" id="IPR002641">
    <property type="entry name" value="PNPLA_dom"/>
</dbReference>
<dbReference type="GO" id="GO:0016020">
    <property type="term" value="C:membrane"/>
    <property type="evidence" value="ECO:0007669"/>
    <property type="project" value="TreeGrafter"/>
</dbReference>
<dbReference type="GO" id="GO:0005811">
    <property type="term" value="C:lipid droplet"/>
    <property type="evidence" value="ECO:0007669"/>
    <property type="project" value="TreeGrafter"/>
</dbReference>
<dbReference type="PANTHER" id="PTHR12406:SF7">
    <property type="entry name" value="PATATIN-LIKE PHOSPHOLIPASE DOMAIN-CONTAINING PROTEIN 4"/>
    <property type="match status" value="1"/>
</dbReference>
<keyword evidence="2" id="KW-0378">Hydrolase</keyword>
<dbReference type="Proteomes" id="UP000751190">
    <property type="component" value="Unassembled WGS sequence"/>
</dbReference>
<dbReference type="InterPro" id="IPR016035">
    <property type="entry name" value="Acyl_Trfase/lysoPLipase"/>
</dbReference>
<accession>A0A8J5XB78</accession>
<comment type="caution">
    <text evidence="2">Lacks conserved residue(s) required for the propagation of feature annotation.</text>
</comment>
<keyword evidence="2" id="KW-0442">Lipid degradation</keyword>
<evidence type="ECO:0000259" key="3">
    <source>
        <dbReference type="PROSITE" id="PS51635"/>
    </source>
</evidence>
<dbReference type="PANTHER" id="PTHR12406">
    <property type="entry name" value="CALCIUM-INDEPENDENT PHOSPHOLIPASE A2 IPLA2 -RELATED"/>
    <property type="match status" value="1"/>
</dbReference>
<dbReference type="GO" id="GO:0005737">
    <property type="term" value="C:cytoplasm"/>
    <property type="evidence" value="ECO:0007669"/>
    <property type="project" value="TreeGrafter"/>
</dbReference>
<evidence type="ECO:0000256" key="1">
    <source>
        <dbReference type="ARBA" id="ARBA00023098"/>
    </source>
</evidence>
<dbReference type="OrthoDB" id="197155at2759"/>
<dbReference type="EMBL" id="JAGTXO010000010">
    <property type="protein sequence ID" value="KAG8465401.1"/>
    <property type="molecule type" value="Genomic_DNA"/>
</dbReference>
<gene>
    <name evidence="4" type="ORF">KFE25_002708</name>
</gene>
<keyword evidence="5" id="KW-1185">Reference proteome</keyword>
<feature type="short sequence motif" description="DGA/G" evidence="2">
    <location>
        <begin position="219"/>
        <end position="221"/>
    </location>
</feature>
<keyword evidence="1 2" id="KW-0443">Lipid metabolism</keyword>